<evidence type="ECO:0000313" key="2">
    <source>
        <dbReference type="Proteomes" id="UP001216828"/>
    </source>
</evidence>
<accession>A0ABY7Y452</accession>
<organism evidence="1 2">
    <name type="scientific">Stenotrophomonas forensis</name>
    <dbReference type="NCBI Taxonomy" id="2871169"/>
    <lineage>
        <taxon>Bacteria</taxon>
        <taxon>Pseudomonadati</taxon>
        <taxon>Pseudomonadota</taxon>
        <taxon>Gammaproteobacteria</taxon>
        <taxon>Lysobacterales</taxon>
        <taxon>Lysobacteraceae</taxon>
        <taxon>Stenotrophomonas</taxon>
        <taxon>Stenotrophomonas maltophilia group</taxon>
    </lineage>
</organism>
<dbReference type="Proteomes" id="UP001216828">
    <property type="component" value="Chromosome"/>
</dbReference>
<protein>
    <recommendedName>
        <fullName evidence="3">Lipoprotein</fullName>
    </recommendedName>
</protein>
<evidence type="ECO:0000313" key="1">
    <source>
        <dbReference type="EMBL" id="WDM64758.1"/>
    </source>
</evidence>
<dbReference type="EMBL" id="CP082270">
    <property type="protein sequence ID" value="WDM64758.1"/>
    <property type="molecule type" value="Genomic_DNA"/>
</dbReference>
<gene>
    <name evidence="1" type="ORF">K5L94_05560</name>
</gene>
<reference evidence="1 2" key="1">
    <citation type="submission" date="2021-08" db="EMBL/GenBank/DDBJ databases">
        <title>Stenotrophomonas forensis sp. nov., isolated from contaminated viral transport media.</title>
        <authorList>
            <person name="Nguyen S.V."/>
            <person name="Edwards D."/>
            <person name="Scott S."/>
            <person name="Doss J."/>
            <person name="Merid S."/>
            <person name="Zelaya E."/>
            <person name="Maza C."/>
            <person name="Mann M."/>
            <person name="Hamilton B."/>
            <person name="Blackwell R."/>
            <person name="Tran A."/>
            <person name="Hauser J."/>
        </authorList>
    </citation>
    <scope>NUCLEOTIDE SEQUENCE [LARGE SCALE GENOMIC DNA]</scope>
    <source>
        <strain evidence="1 2">DFS-20110405</strain>
    </source>
</reference>
<evidence type="ECO:0008006" key="3">
    <source>
        <dbReference type="Google" id="ProtNLM"/>
    </source>
</evidence>
<sequence>MQEAHHSRGWPRYVALLVGALLLAGCQRTPELPGAAPAAPAADTPVAAPVASTDLSPLLDALPTCALEGWYIDQQTDRPAHPWLAANAPTPCRQDAENEIATFCVQGQWKGLPVDEVILPTMTFVSFRGAKIGLPLEKARPIVRQRFGQDFPGGAAYEEGREPKLMADPEDAQRSWLLCSTPELGHDVDREGGLRYAGMNLPYDHEGCSYRYSPVDFCDARHRARIEDALQNQKPNFNQHYLLVQIDDRPEYFQRTVVLVDTRTGEATPLPIDAFTGAAGKGGEATGYGTLETGVDQPQFCLDGALLVYRVLEEGRFCFGFDGERFTGHETQYMQAAASP</sequence>
<dbReference type="RefSeq" id="WP_274512160.1">
    <property type="nucleotide sequence ID" value="NZ_CP082270.1"/>
</dbReference>
<name>A0ABY7Y452_9GAMM</name>
<keyword evidence="2" id="KW-1185">Reference proteome</keyword>
<proteinExistence type="predicted"/>